<sequence length="222" mass="25041">MLFSTQYLSTLAVLSCAVLNGVVASPLELRTNEKKPTTCAPFRVKAAEMVQMNPLEKSGGITIDTFYTTTGRGMSNLDFYDSPSDTHNSILHFSIRNLHDRVILNTKKNGAWATETRPSGFTVSDVLMAPHQYTKERKLCITIVWSEKDKAFCVRFFSENRVLSHNKPPKSYEVKFPKPQWAIDAKKHTNYLRFNAGPTPMLSCELHVTPLASKKHTAEKDD</sequence>
<organism evidence="3 4">
    <name type="scientific">Orbilia brochopaga</name>
    <dbReference type="NCBI Taxonomy" id="3140254"/>
    <lineage>
        <taxon>Eukaryota</taxon>
        <taxon>Fungi</taxon>
        <taxon>Dikarya</taxon>
        <taxon>Ascomycota</taxon>
        <taxon>Pezizomycotina</taxon>
        <taxon>Orbiliomycetes</taxon>
        <taxon>Orbiliales</taxon>
        <taxon>Orbiliaceae</taxon>
        <taxon>Orbilia</taxon>
    </lineage>
</organism>
<dbReference type="InterPro" id="IPR013320">
    <property type="entry name" value="ConA-like_dom_sf"/>
</dbReference>
<dbReference type="GO" id="GO:0030246">
    <property type="term" value="F:carbohydrate binding"/>
    <property type="evidence" value="ECO:0007669"/>
    <property type="project" value="InterPro"/>
</dbReference>
<dbReference type="Pfam" id="PF00337">
    <property type="entry name" value="Gal-bind_lectin"/>
    <property type="match status" value="1"/>
</dbReference>
<dbReference type="AlphaFoldDB" id="A0AAV9VDT8"/>
<keyword evidence="1" id="KW-0732">Signal</keyword>
<feature type="domain" description="Galectin" evidence="2">
    <location>
        <begin position="72"/>
        <end position="143"/>
    </location>
</feature>
<proteinExistence type="predicted"/>
<dbReference type="EMBL" id="JAVHNQ010000001">
    <property type="protein sequence ID" value="KAK6359994.1"/>
    <property type="molecule type" value="Genomic_DNA"/>
</dbReference>
<evidence type="ECO:0000313" key="4">
    <source>
        <dbReference type="Proteomes" id="UP001375240"/>
    </source>
</evidence>
<evidence type="ECO:0000256" key="1">
    <source>
        <dbReference type="SAM" id="SignalP"/>
    </source>
</evidence>
<reference evidence="3 4" key="1">
    <citation type="submission" date="2019-10" db="EMBL/GenBank/DDBJ databases">
        <authorList>
            <person name="Palmer J.M."/>
        </authorList>
    </citation>
    <scope>NUCLEOTIDE SEQUENCE [LARGE SCALE GENOMIC DNA]</scope>
    <source>
        <strain evidence="3 4">TWF696</strain>
    </source>
</reference>
<dbReference type="Proteomes" id="UP001375240">
    <property type="component" value="Unassembled WGS sequence"/>
</dbReference>
<accession>A0AAV9VDT8</accession>
<protein>
    <recommendedName>
        <fullName evidence="2">Galectin domain-containing protein</fullName>
    </recommendedName>
</protein>
<name>A0AAV9VDT8_9PEZI</name>
<dbReference type="InterPro" id="IPR001079">
    <property type="entry name" value="Galectin_CRD"/>
</dbReference>
<feature type="chain" id="PRO_5043732052" description="Galectin domain-containing protein" evidence="1">
    <location>
        <begin position="25"/>
        <end position="222"/>
    </location>
</feature>
<dbReference type="SUPFAM" id="SSF49899">
    <property type="entry name" value="Concanavalin A-like lectins/glucanases"/>
    <property type="match status" value="1"/>
</dbReference>
<dbReference type="Gene3D" id="2.60.120.200">
    <property type="match status" value="1"/>
</dbReference>
<gene>
    <name evidence="3" type="ORF">TWF696_001115</name>
</gene>
<evidence type="ECO:0000259" key="2">
    <source>
        <dbReference type="Pfam" id="PF00337"/>
    </source>
</evidence>
<evidence type="ECO:0000313" key="3">
    <source>
        <dbReference type="EMBL" id="KAK6359994.1"/>
    </source>
</evidence>
<keyword evidence="4" id="KW-1185">Reference proteome</keyword>
<feature type="signal peptide" evidence="1">
    <location>
        <begin position="1"/>
        <end position="24"/>
    </location>
</feature>
<comment type="caution">
    <text evidence="3">The sequence shown here is derived from an EMBL/GenBank/DDBJ whole genome shotgun (WGS) entry which is preliminary data.</text>
</comment>